<evidence type="ECO:0000313" key="2">
    <source>
        <dbReference type="EMBL" id="RIB12339.1"/>
    </source>
</evidence>
<proteinExistence type="predicted"/>
<dbReference type="OrthoDB" id="2384430at2759"/>
<feature type="region of interest" description="Disordered" evidence="1">
    <location>
        <begin position="10"/>
        <end position="33"/>
    </location>
</feature>
<accession>A0A397UUE0</accession>
<name>A0A397UUE0_9GLOM</name>
<gene>
    <name evidence="2" type="ORF">C2G38_2200910</name>
</gene>
<dbReference type="EMBL" id="QKWP01001033">
    <property type="protein sequence ID" value="RIB12339.1"/>
    <property type="molecule type" value="Genomic_DNA"/>
</dbReference>
<feature type="compositionally biased region" description="Basic and acidic residues" evidence="1">
    <location>
        <begin position="257"/>
        <end position="266"/>
    </location>
</feature>
<protein>
    <submittedName>
        <fullName evidence="2">Uncharacterized protein</fullName>
    </submittedName>
</protein>
<feature type="compositionally biased region" description="Basic and acidic residues" evidence="1">
    <location>
        <begin position="10"/>
        <end position="19"/>
    </location>
</feature>
<dbReference type="Proteomes" id="UP000266673">
    <property type="component" value="Unassembled WGS sequence"/>
</dbReference>
<dbReference type="Gene3D" id="1.25.40.10">
    <property type="entry name" value="Tetratricopeptide repeat domain"/>
    <property type="match status" value="1"/>
</dbReference>
<dbReference type="AlphaFoldDB" id="A0A397UUE0"/>
<organism evidence="2 3">
    <name type="scientific">Gigaspora rosea</name>
    <dbReference type="NCBI Taxonomy" id="44941"/>
    <lineage>
        <taxon>Eukaryota</taxon>
        <taxon>Fungi</taxon>
        <taxon>Fungi incertae sedis</taxon>
        <taxon>Mucoromycota</taxon>
        <taxon>Glomeromycotina</taxon>
        <taxon>Glomeromycetes</taxon>
        <taxon>Diversisporales</taxon>
        <taxon>Gigasporaceae</taxon>
        <taxon>Gigaspora</taxon>
    </lineage>
</organism>
<comment type="caution">
    <text evidence="2">The sequence shown here is derived from an EMBL/GenBank/DDBJ whole genome shotgun (WGS) entry which is preliminary data.</text>
</comment>
<dbReference type="InterPro" id="IPR011990">
    <property type="entry name" value="TPR-like_helical_dom_sf"/>
</dbReference>
<feature type="region of interest" description="Disordered" evidence="1">
    <location>
        <begin position="250"/>
        <end position="269"/>
    </location>
</feature>
<sequence>MVLTIVYLRDSDQEKEESTSNKPLGSNKPGYEEEKTNLNKLLQKLAIGYEANVQKLNLKKKESLSKNFINQATNRTYLVGSCYENEILWKYRKPEIDVIKMKLEELKPKDKIVDNETLEESNCETLVEDDNKQKGVVEILTSKELADVDDMLKPAKNAPEVSELLLKSTKAYYPETRAEKFKIRSQELAGYCKTDLSTNGSKRDYPQTESEITSRRLGWSRANRGALSIERRLLEKRLAEIKAYQSFNKTPYEEEENSRKAPEKCHSISPHMSQKLMRRARKYIYEDIHRSGYHYRDEIGVEKNYYKAFIYYKKKPLNAGDANGTFMIGNCYYEKIRVEKDE</sequence>
<keyword evidence="3" id="KW-1185">Reference proteome</keyword>
<reference evidence="2 3" key="1">
    <citation type="submission" date="2018-06" db="EMBL/GenBank/DDBJ databases">
        <title>Comparative genomics reveals the genomic features of Rhizophagus irregularis, R. cerebriforme, R. diaphanum and Gigaspora rosea, and their symbiotic lifestyle signature.</title>
        <authorList>
            <person name="Morin E."/>
            <person name="San Clemente H."/>
            <person name="Chen E.C.H."/>
            <person name="De La Providencia I."/>
            <person name="Hainaut M."/>
            <person name="Kuo A."/>
            <person name="Kohler A."/>
            <person name="Murat C."/>
            <person name="Tang N."/>
            <person name="Roy S."/>
            <person name="Loubradou J."/>
            <person name="Henrissat B."/>
            <person name="Grigoriev I.V."/>
            <person name="Corradi N."/>
            <person name="Roux C."/>
            <person name="Martin F.M."/>
        </authorList>
    </citation>
    <scope>NUCLEOTIDE SEQUENCE [LARGE SCALE GENOMIC DNA]</scope>
    <source>
        <strain evidence="2 3">DAOM 194757</strain>
    </source>
</reference>
<evidence type="ECO:0000313" key="3">
    <source>
        <dbReference type="Proteomes" id="UP000266673"/>
    </source>
</evidence>
<dbReference type="SUPFAM" id="SSF81901">
    <property type="entry name" value="HCP-like"/>
    <property type="match status" value="1"/>
</dbReference>
<evidence type="ECO:0000256" key="1">
    <source>
        <dbReference type="SAM" id="MobiDB-lite"/>
    </source>
</evidence>